<dbReference type="Pfam" id="PF00211">
    <property type="entry name" value="Guanylate_cyc"/>
    <property type="match status" value="1"/>
</dbReference>
<dbReference type="PROSITE" id="PS50125">
    <property type="entry name" value="GUANYLATE_CYCLASE_2"/>
    <property type="match status" value="1"/>
</dbReference>
<protein>
    <submittedName>
        <fullName evidence="4">AAA family ATPase</fullName>
    </submittedName>
</protein>
<keyword evidence="2" id="KW-0067">ATP-binding</keyword>
<evidence type="ECO:0000259" key="3">
    <source>
        <dbReference type="PROSITE" id="PS50125"/>
    </source>
</evidence>
<sequence>MLCFACQSTIGADDNWCAQCGAAVAKRLDPDSEQRFVTILRADVVDSTGLVADLDPEEAVSRLEPALAAMRGAVRQFGGIVSKELGDGLAAVFGAPIADDNHAPLACHAAIELVRRIGGLGDPALQVRVGLHSGRVVTYMVASEYSKVYEIGGAAQHLAARLEAVAGPNQIYASEACQHLADGNVQFDYLGRKRLKGFSEPVPIYRVTGATNVSSWRVRRARSVARFVNRVDETGLLRQLAQNAGASRQTALLIGDPGIGKSRLVHEFVDELKREGWRPVHAECSPNLQGAPFSALKALMLSMLEGTAADADIRTEPPTTLTGIARSAINAVLDRPISDPEWGELEPHARGRAISDASCAILESLVARQRTVILVEDLHWIDRASEAVVAALASLQIPSLLVLLTSRPNGIPDWIARCNAEIAALRSLAEDAGREMLDDILGRSANMADLKSRVVLHTASVPLFIEEVCRGLKDSGILRGHWGDLALARPVGELGIPSSIQGVIAARLDRVSREERSLLQIAAALGPRSTEVILREASGLPEPVLQRCLAVLDRSEFLVKIDIEPDRVLEFPHEMVRQVIYDSMVEKVREGVHARILATLEGNGSSHDEPSRLCYHAMRAKDWQKAFSYGRTAARKSLARSAFADAANYFEIAMTALDKTPFARSREADAVDLRIEARTAFMSAGKVAEWFDLGRDAEERANAIDDIGRKVAAMAVRSGAQNFYGTPVEAIETGEEVARLAGEWGNPGWLNLAQYSLGQAYFIAGRYRDAEQMLGQACLRLSGPDASAPPGTTPKTLELLCCMMKSVTHTTLGEIDMGAEFHQRATAIANESNRPFDRVGAGYSGGCLALSRGNPGEAAAVLEDAFAITQKYGIRLFVPVITCHLGIAYLEQGRLADARVTLVEAREVARSVSYTSIVLRTSIYLALALSRLGDAPAALNMLREARNTARQQGFSGLEAEALFGEAAVSPASNENDRTSILHKLRAAIAIASSSGTKPLLHRAEALLNGMLADPQGEPWRH</sequence>
<proteinExistence type="predicted"/>
<feature type="domain" description="Guanylate cyclase" evidence="3">
    <location>
        <begin position="38"/>
        <end position="163"/>
    </location>
</feature>
<evidence type="ECO:0000256" key="1">
    <source>
        <dbReference type="ARBA" id="ARBA00022741"/>
    </source>
</evidence>
<dbReference type="GO" id="GO:0004016">
    <property type="term" value="F:adenylate cyclase activity"/>
    <property type="evidence" value="ECO:0007669"/>
    <property type="project" value="UniProtKB-ARBA"/>
</dbReference>
<dbReference type="GO" id="GO:0005737">
    <property type="term" value="C:cytoplasm"/>
    <property type="evidence" value="ECO:0007669"/>
    <property type="project" value="TreeGrafter"/>
</dbReference>
<dbReference type="InterPro" id="IPR029787">
    <property type="entry name" value="Nucleotide_cyclase"/>
</dbReference>
<dbReference type="CDD" id="cd07302">
    <property type="entry name" value="CHD"/>
    <property type="match status" value="1"/>
</dbReference>
<dbReference type="SUPFAM" id="SSF48452">
    <property type="entry name" value="TPR-like"/>
    <property type="match status" value="1"/>
</dbReference>
<dbReference type="InterPro" id="IPR011717">
    <property type="entry name" value="TPR-4"/>
</dbReference>
<dbReference type="AlphaFoldDB" id="A0A973WJJ7"/>
<comment type="caution">
    <text evidence="4">The sequence shown here is derived from an EMBL/GenBank/DDBJ whole genome shotgun (WGS) entry which is preliminary data.</text>
</comment>
<dbReference type="InterPro" id="IPR027417">
    <property type="entry name" value="P-loop_NTPase"/>
</dbReference>
<dbReference type="InterPro" id="IPR041664">
    <property type="entry name" value="AAA_16"/>
</dbReference>
<name>A0A973WJJ7_9BRAD</name>
<dbReference type="PANTHER" id="PTHR16305">
    <property type="entry name" value="TESTICULAR SOLUBLE ADENYLYL CYCLASE"/>
    <property type="match status" value="1"/>
</dbReference>
<dbReference type="Pfam" id="PF07721">
    <property type="entry name" value="TPR_4"/>
    <property type="match status" value="1"/>
</dbReference>
<organism evidence="4">
    <name type="scientific">Bradyrhizobium quebecense</name>
    <dbReference type="NCBI Taxonomy" id="2748629"/>
    <lineage>
        <taxon>Bacteria</taxon>
        <taxon>Pseudomonadati</taxon>
        <taxon>Pseudomonadota</taxon>
        <taxon>Alphaproteobacteria</taxon>
        <taxon>Hyphomicrobiales</taxon>
        <taxon>Nitrobacteraceae</taxon>
        <taxon>Bradyrhizobium</taxon>
    </lineage>
</organism>
<evidence type="ECO:0000256" key="2">
    <source>
        <dbReference type="ARBA" id="ARBA00022840"/>
    </source>
</evidence>
<dbReference type="RefSeq" id="WP_176529957.1">
    <property type="nucleotide sequence ID" value="NZ_CP088022.1"/>
</dbReference>
<dbReference type="SUPFAM" id="SSF55073">
    <property type="entry name" value="Nucleotide cyclase"/>
    <property type="match status" value="1"/>
</dbReference>
<dbReference type="Pfam" id="PF13424">
    <property type="entry name" value="TPR_12"/>
    <property type="match status" value="1"/>
</dbReference>
<dbReference type="InterPro" id="IPR011990">
    <property type="entry name" value="TPR-like_helical_dom_sf"/>
</dbReference>
<dbReference type="SMART" id="SM00044">
    <property type="entry name" value="CYCc"/>
    <property type="match status" value="1"/>
</dbReference>
<dbReference type="GO" id="GO:0042802">
    <property type="term" value="F:identical protein binding"/>
    <property type="evidence" value="ECO:0007669"/>
    <property type="project" value="InterPro"/>
</dbReference>
<dbReference type="GO" id="GO:0009190">
    <property type="term" value="P:cyclic nucleotide biosynthetic process"/>
    <property type="evidence" value="ECO:0007669"/>
    <property type="project" value="InterPro"/>
</dbReference>
<dbReference type="SUPFAM" id="SSF52540">
    <property type="entry name" value="P-loop containing nucleoside triphosphate hydrolases"/>
    <property type="match status" value="1"/>
</dbReference>
<keyword evidence="1" id="KW-0547">Nucleotide-binding</keyword>
<dbReference type="PANTHER" id="PTHR16305:SF28">
    <property type="entry name" value="GUANYLATE CYCLASE DOMAIN-CONTAINING PROTEIN"/>
    <property type="match status" value="1"/>
</dbReference>
<reference evidence="4" key="1">
    <citation type="submission" date="2020-06" db="EMBL/GenBank/DDBJ databases">
        <title>Whole Genome Sequence of Bradyrhizobium sp. Strain 66S1MB.</title>
        <authorList>
            <person name="Bromfield E."/>
            <person name="Cloutier S."/>
        </authorList>
    </citation>
    <scope>NUCLEOTIDE SEQUENCE</scope>
    <source>
        <strain evidence="4">66S1MB</strain>
    </source>
</reference>
<dbReference type="Gene3D" id="1.25.40.10">
    <property type="entry name" value="Tetratricopeptide repeat domain"/>
    <property type="match status" value="1"/>
</dbReference>
<gene>
    <name evidence="4" type="ORF">HU230_10050</name>
</gene>
<dbReference type="GO" id="GO:0005524">
    <property type="term" value="F:ATP binding"/>
    <property type="evidence" value="ECO:0007669"/>
    <property type="project" value="UniProtKB-KW"/>
</dbReference>
<dbReference type="Gene3D" id="3.40.50.300">
    <property type="entry name" value="P-loop containing nucleotide triphosphate hydrolases"/>
    <property type="match status" value="1"/>
</dbReference>
<accession>A0A973WJJ7</accession>
<dbReference type="EMBL" id="JABWSX010000001">
    <property type="protein sequence ID" value="NVL06054.1"/>
    <property type="molecule type" value="Genomic_DNA"/>
</dbReference>
<dbReference type="Pfam" id="PF13191">
    <property type="entry name" value="AAA_16"/>
    <property type="match status" value="1"/>
</dbReference>
<dbReference type="Gene3D" id="3.30.70.1230">
    <property type="entry name" value="Nucleotide cyclase"/>
    <property type="match status" value="1"/>
</dbReference>
<dbReference type="InterPro" id="IPR001054">
    <property type="entry name" value="A/G_cyclase"/>
</dbReference>
<dbReference type="GO" id="GO:0035556">
    <property type="term" value="P:intracellular signal transduction"/>
    <property type="evidence" value="ECO:0007669"/>
    <property type="project" value="InterPro"/>
</dbReference>
<evidence type="ECO:0000313" key="4">
    <source>
        <dbReference type="EMBL" id="NVL06054.1"/>
    </source>
</evidence>